<dbReference type="PANTHER" id="PTHR12905:SF0">
    <property type="entry name" value="CALCINEURIN-LIKE PHOSPHOESTERASE DOMAIN-CONTAINING PROTEIN"/>
    <property type="match status" value="1"/>
</dbReference>
<organism evidence="3 4">
    <name type="scientific">Neurospora intermedia</name>
    <dbReference type="NCBI Taxonomy" id="5142"/>
    <lineage>
        <taxon>Eukaryota</taxon>
        <taxon>Fungi</taxon>
        <taxon>Dikarya</taxon>
        <taxon>Ascomycota</taxon>
        <taxon>Pezizomycotina</taxon>
        <taxon>Sordariomycetes</taxon>
        <taxon>Sordariomycetidae</taxon>
        <taxon>Sordariales</taxon>
        <taxon>Sordariaceae</taxon>
        <taxon>Neurospora</taxon>
    </lineage>
</organism>
<feature type="domain" description="Calcineurin-like phosphoesterase" evidence="2">
    <location>
        <begin position="37"/>
        <end position="243"/>
    </location>
</feature>
<evidence type="ECO:0000259" key="2">
    <source>
        <dbReference type="Pfam" id="PF00149"/>
    </source>
</evidence>
<comment type="caution">
    <text evidence="3">The sequence shown here is derived from an EMBL/GenBank/DDBJ whole genome shotgun (WGS) entry which is preliminary data.</text>
</comment>
<proteinExistence type="predicted"/>
<dbReference type="Proteomes" id="UP001451303">
    <property type="component" value="Unassembled WGS sequence"/>
</dbReference>
<dbReference type="CDD" id="cd07379">
    <property type="entry name" value="MPP_239FB"/>
    <property type="match status" value="1"/>
</dbReference>
<gene>
    <name evidence="3" type="ORF">QR685DRAFT_153590</name>
</gene>
<sequence length="376" mass="41483">MTTSTTSPPDPSTSTSTSTSTASTSTTTSPSPTITTRLLLLSDTHIRSRSKNPLPFPIPSTPVDIVIHAGDITDSSTLSEFRLCLSYLRQLNAPLKLIIAGNHDYPLDLPVSSHIHTSTHSQRKRRPDIGDPEAISLLTSAAKDGIFYLQEGTHTFTLSNNANLTVYASPATPAFGSQGFQYTQQEGHVFDIPPEADIVISHGPPRGILDVSRLTRASCGSVELWEAVKRTRPKLHVFGHIHEAWGAAVVKWKSEDDKNGNGEVESAKVLEDRRGVEEGWKDSKEERKRKEEKAEKIVKDGYYHLKYDRGEDAEQTLFVNAAVMYAPGYVPWLVDVELPRNDGDGKEKITMADQSNGEANTRPRECLSTNLQHLEL</sequence>
<dbReference type="InterPro" id="IPR051693">
    <property type="entry name" value="UPF0046_metallophosphoest"/>
</dbReference>
<dbReference type="Pfam" id="PF00149">
    <property type="entry name" value="Metallophos"/>
    <property type="match status" value="1"/>
</dbReference>
<dbReference type="Gene3D" id="3.60.21.10">
    <property type="match status" value="1"/>
</dbReference>
<dbReference type="InterPro" id="IPR004843">
    <property type="entry name" value="Calcineurin-like_PHP"/>
</dbReference>
<protein>
    <submittedName>
        <fullName evidence="3">Ser/Thr protein phosphatase</fullName>
    </submittedName>
</protein>
<keyword evidence="4" id="KW-1185">Reference proteome</keyword>
<dbReference type="PANTHER" id="PTHR12905">
    <property type="entry name" value="METALLOPHOSPHOESTERASE"/>
    <property type="match status" value="1"/>
</dbReference>
<reference evidence="3 4" key="1">
    <citation type="submission" date="2023-09" db="EMBL/GenBank/DDBJ databases">
        <title>Multi-omics analysis of a traditional fermented food reveals byproduct-associated fungal strains for waste-to-food upcycling.</title>
        <authorList>
            <consortium name="Lawrence Berkeley National Laboratory"/>
            <person name="Rekdal V.M."/>
            <person name="Villalobos-Escobedo J.M."/>
            <person name="Rodriguez-Valeron N."/>
            <person name="Garcia M.O."/>
            <person name="Vasquez D.P."/>
            <person name="Damayanti I."/>
            <person name="Sorensen P.M."/>
            <person name="Baidoo E.E."/>
            <person name="De Carvalho A.C."/>
            <person name="Riley R."/>
            <person name="Lipzen A."/>
            <person name="He G."/>
            <person name="Yan M."/>
            <person name="Haridas S."/>
            <person name="Daum C."/>
            <person name="Yoshinaga Y."/>
            <person name="Ng V."/>
            <person name="Grigoriev I.V."/>
            <person name="Munk R."/>
            <person name="Nuraida L."/>
            <person name="Wijaya C.H."/>
            <person name="Morales P.-C."/>
            <person name="Keasling J.D."/>
        </authorList>
    </citation>
    <scope>NUCLEOTIDE SEQUENCE [LARGE SCALE GENOMIC DNA]</scope>
    <source>
        <strain evidence="3 4">FGSC 2613</strain>
    </source>
</reference>
<evidence type="ECO:0000313" key="4">
    <source>
        <dbReference type="Proteomes" id="UP001451303"/>
    </source>
</evidence>
<name>A0ABR3DJA7_NEUIN</name>
<evidence type="ECO:0000256" key="1">
    <source>
        <dbReference type="SAM" id="MobiDB-lite"/>
    </source>
</evidence>
<feature type="region of interest" description="Disordered" evidence="1">
    <location>
        <begin position="1"/>
        <end position="34"/>
    </location>
</feature>
<accession>A0ABR3DJA7</accession>
<dbReference type="EMBL" id="JAVLET010000002">
    <property type="protein sequence ID" value="KAL0472755.1"/>
    <property type="molecule type" value="Genomic_DNA"/>
</dbReference>
<dbReference type="SUPFAM" id="SSF56300">
    <property type="entry name" value="Metallo-dependent phosphatases"/>
    <property type="match status" value="1"/>
</dbReference>
<evidence type="ECO:0000313" key="3">
    <source>
        <dbReference type="EMBL" id="KAL0472755.1"/>
    </source>
</evidence>
<dbReference type="InterPro" id="IPR029052">
    <property type="entry name" value="Metallo-depent_PP-like"/>
</dbReference>